<dbReference type="SUPFAM" id="SSF56935">
    <property type="entry name" value="Porins"/>
    <property type="match status" value="1"/>
</dbReference>
<organism evidence="10 11">
    <name type="scientific">Rapidithrix thailandica</name>
    <dbReference type="NCBI Taxonomy" id="413964"/>
    <lineage>
        <taxon>Bacteria</taxon>
        <taxon>Pseudomonadati</taxon>
        <taxon>Bacteroidota</taxon>
        <taxon>Cytophagia</taxon>
        <taxon>Cytophagales</taxon>
        <taxon>Flammeovirgaceae</taxon>
        <taxon>Rapidithrix</taxon>
    </lineage>
</organism>
<keyword evidence="4" id="KW-0812">Transmembrane</keyword>
<feature type="domain" description="TonB-dependent receptor plug" evidence="8">
    <location>
        <begin position="147"/>
        <end position="224"/>
    </location>
</feature>
<evidence type="ECO:0000256" key="4">
    <source>
        <dbReference type="ARBA" id="ARBA00022692"/>
    </source>
</evidence>
<dbReference type="GO" id="GO:0044718">
    <property type="term" value="P:siderophore transmembrane transport"/>
    <property type="evidence" value="ECO:0007669"/>
    <property type="project" value="TreeGrafter"/>
</dbReference>
<evidence type="ECO:0000256" key="3">
    <source>
        <dbReference type="ARBA" id="ARBA00022452"/>
    </source>
</evidence>
<name>A0AAW9SKK1_9BACT</name>
<dbReference type="GO" id="GO:0009279">
    <property type="term" value="C:cell outer membrane"/>
    <property type="evidence" value="ECO:0007669"/>
    <property type="project" value="UniProtKB-SubCell"/>
</dbReference>
<dbReference type="Pfam" id="PF07715">
    <property type="entry name" value="Plug"/>
    <property type="match status" value="1"/>
</dbReference>
<proteinExistence type="predicted"/>
<dbReference type="PANTHER" id="PTHR30069">
    <property type="entry name" value="TONB-DEPENDENT OUTER MEMBRANE RECEPTOR"/>
    <property type="match status" value="1"/>
</dbReference>
<keyword evidence="7" id="KW-0998">Cell outer membrane</keyword>
<dbReference type="Gene3D" id="2.40.170.20">
    <property type="entry name" value="TonB-dependent receptor, beta-barrel domain"/>
    <property type="match status" value="1"/>
</dbReference>
<dbReference type="Pfam" id="PF14905">
    <property type="entry name" value="OMP_b-brl_3"/>
    <property type="match status" value="1"/>
</dbReference>
<dbReference type="Gene3D" id="2.170.130.10">
    <property type="entry name" value="TonB-dependent receptor, plug domain"/>
    <property type="match status" value="1"/>
</dbReference>
<reference evidence="10 11" key="1">
    <citation type="submission" date="2024-04" db="EMBL/GenBank/DDBJ databases">
        <title>Novel genus in family Flammeovirgaceae.</title>
        <authorList>
            <person name="Nguyen T.H."/>
            <person name="Vuong T.Q."/>
            <person name="Le H."/>
            <person name="Kim S.-G."/>
        </authorList>
    </citation>
    <scope>NUCLEOTIDE SEQUENCE [LARGE SCALE GENOMIC DNA]</scope>
    <source>
        <strain evidence="10 11">JCM 23209</strain>
    </source>
</reference>
<dbReference type="InterPro" id="IPR041700">
    <property type="entry name" value="OMP_b-brl_3"/>
</dbReference>
<keyword evidence="3" id="KW-1134">Transmembrane beta strand</keyword>
<dbReference type="SUPFAM" id="SSF49464">
    <property type="entry name" value="Carboxypeptidase regulatory domain-like"/>
    <property type="match status" value="1"/>
</dbReference>
<sequence>MLHRFLMSILGTFTYYAFFTLASYAQSPLAKLEGKVLYFKEPIEFAHVALYALDNDSLPLTLTTTDPSGFYTLSVNEGGEYLLKVSFIGYQPHTKNVQLQAGTTTTENIALETDSEFLESVEVVGEKASVTYLLDKKVVTFDEKILAGTSSAADALVKVPEINIDAKGNVKIRGNSGVTVLINGKPSMLSPADLIGNMSSASISQVEIITTPSAKYDPDGAGGIINIITQQQQDVNISGKATVGAGLDEKYNASLKLDLTKGRWHHFFTASLRHEDNPATKQRDFLKKGETDYTTFSEEEELAKFGMVQLGTEFKMDSSNLVYLSYQHSNLDENTPVRFRNIDAEAALSETGKGDLDFGMLENKFQAGYVFSGKNSHLSADVLYSLGKLRVNSESESRKEGNHNNAYYTSSLKNESDFYFFDYTIDYSLTLGKSLKMELGHAGEYVNTENNYSAIFQETHSGIKYDYKESIQALFTLFTFKKGNYTFQGGLRFENVLQEVSTMPADPYQNLYPSLGIEYKLSGQKSLSFNYSRRISRPDPFQFIPLERQVNSRETEYGNPELQPAYSNNLELGYKLFNDKIGVKSTVYFILINDLINRVLLQEENLSKVTFENIDQAATFGVSLSAETELNQWYSLDGSIEVLNYRLKDDTFTELNDDYTYAILKLNQVVSFGHGLNLQLNGSYTSNHYEALRELRSSYQLGATVEKSLFNKHANLSFSVRRFVYSGERSTRYSGLYQIKEEYIPQNPIFRLSFTYSFSKN</sequence>
<evidence type="ECO:0000313" key="11">
    <source>
        <dbReference type="Proteomes" id="UP001403385"/>
    </source>
</evidence>
<evidence type="ECO:0000313" key="10">
    <source>
        <dbReference type="EMBL" id="MEN7551658.1"/>
    </source>
</evidence>
<accession>A0AAW9SKK1</accession>
<dbReference type="PANTHER" id="PTHR30069:SF29">
    <property type="entry name" value="HEMOGLOBIN AND HEMOGLOBIN-HAPTOGLOBIN-BINDING PROTEIN 1-RELATED"/>
    <property type="match status" value="1"/>
</dbReference>
<dbReference type="InterPro" id="IPR037066">
    <property type="entry name" value="Plug_dom_sf"/>
</dbReference>
<comment type="subcellular location">
    <subcellularLocation>
        <location evidence="1">Cell outer membrane</location>
        <topology evidence="1">Multi-pass membrane protein</topology>
    </subcellularLocation>
</comment>
<evidence type="ECO:0000256" key="5">
    <source>
        <dbReference type="ARBA" id="ARBA00022729"/>
    </source>
</evidence>
<dbReference type="Pfam" id="PF13620">
    <property type="entry name" value="CarboxypepD_reg"/>
    <property type="match status" value="1"/>
</dbReference>
<dbReference type="GO" id="GO:0015344">
    <property type="term" value="F:siderophore uptake transmembrane transporter activity"/>
    <property type="evidence" value="ECO:0007669"/>
    <property type="project" value="TreeGrafter"/>
</dbReference>
<dbReference type="Gene3D" id="2.60.40.1120">
    <property type="entry name" value="Carboxypeptidase-like, regulatory domain"/>
    <property type="match status" value="1"/>
</dbReference>
<protein>
    <submittedName>
        <fullName evidence="10">TonB-dependent receptor</fullName>
    </submittedName>
</protein>
<evidence type="ECO:0000259" key="9">
    <source>
        <dbReference type="Pfam" id="PF14905"/>
    </source>
</evidence>
<evidence type="ECO:0000256" key="6">
    <source>
        <dbReference type="ARBA" id="ARBA00023136"/>
    </source>
</evidence>
<dbReference type="InterPro" id="IPR012910">
    <property type="entry name" value="Plug_dom"/>
</dbReference>
<dbReference type="Proteomes" id="UP001403385">
    <property type="component" value="Unassembled WGS sequence"/>
</dbReference>
<dbReference type="AlphaFoldDB" id="A0AAW9SKK1"/>
<dbReference type="InterPro" id="IPR036942">
    <property type="entry name" value="Beta-barrel_TonB_sf"/>
</dbReference>
<gene>
    <name evidence="10" type="ORF">AAG747_27330</name>
</gene>
<keyword evidence="5" id="KW-0732">Signal</keyword>
<evidence type="ECO:0000256" key="2">
    <source>
        <dbReference type="ARBA" id="ARBA00022448"/>
    </source>
</evidence>
<keyword evidence="2" id="KW-0813">Transport</keyword>
<feature type="domain" description="Outer membrane protein beta-barrel" evidence="9">
    <location>
        <begin position="371"/>
        <end position="756"/>
    </location>
</feature>
<keyword evidence="6" id="KW-0472">Membrane</keyword>
<keyword evidence="10" id="KW-0675">Receptor</keyword>
<comment type="caution">
    <text evidence="10">The sequence shown here is derived from an EMBL/GenBank/DDBJ whole genome shotgun (WGS) entry which is preliminary data.</text>
</comment>
<evidence type="ECO:0000256" key="1">
    <source>
        <dbReference type="ARBA" id="ARBA00004571"/>
    </source>
</evidence>
<dbReference type="InterPro" id="IPR008969">
    <property type="entry name" value="CarboxyPept-like_regulatory"/>
</dbReference>
<evidence type="ECO:0000256" key="7">
    <source>
        <dbReference type="ARBA" id="ARBA00023237"/>
    </source>
</evidence>
<dbReference type="RefSeq" id="WP_346824437.1">
    <property type="nucleotide sequence ID" value="NZ_JBDKWZ010000025.1"/>
</dbReference>
<evidence type="ECO:0000259" key="8">
    <source>
        <dbReference type="Pfam" id="PF07715"/>
    </source>
</evidence>
<dbReference type="EMBL" id="JBDKWZ010000025">
    <property type="protein sequence ID" value="MEN7551658.1"/>
    <property type="molecule type" value="Genomic_DNA"/>
</dbReference>
<keyword evidence="11" id="KW-1185">Reference proteome</keyword>
<dbReference type="InterPro" id="IPR039426">
    <property type="entry name" value="TonB-dep_rcpt-like"/>
</dbReference>